<evidence type="ECO:0000313" key="5">
    <source>
        <dbReference type="EMBL" id="KZX13712.1"/>
    </source>
</evidence>
<dbReference type="PANTHER" id="PTHR47893:SF1">
    <property type="entry name" value="REGULATORY PROTEIN PCHR"/>
    <property type="match status" value="1"/>
</dbReference>
<dbReference type="PATRIC" id="fig|66851.6.peg.480"/>
<dbReference type="RefSeq" id="WP_063720167.1">
    <property type="nucleotide sequence ID" value="NZ_CAJVUI010000002.1"/>
</dbReference>
<gene>
    <name evidence="5" type="primary">exsA</name>
    <name evidence="5" type="ORF">MBORA_04180</name>
</gene>
<dbReference type="InterPro" id="IPR020449">
    <property type="entry name" value="Tscrpt_reg_AraC-type_HTH"/>
</dbReference>
<keyword evidence="3" id="KW-0804">Transcription</keyword>
<dbReference type="OrthoDB" id="76248at2157"/>
<protein>
    <submittedName>
        <fullName evidence="5">Exoenzyme S synthesis regulatory protein ExsA</fullName>
    </submittedName>
</protein>
<dbReference type="InterPro" id="IPR053142">
    <property type="entry name" value="PchR_regulatory_protein"/>
</dbReference>
<dbReference type="PROSITE" id="PS01124">
    <property type="entry name" value="HTH_ARAC_FAMILY_2"/>
    <property type="match status" value="1"/>
</dbReference>
<evidence type="ECO:0000256" key="2">
    <source>
        <dbReference type="ARBA" id="ARBA00023125"/>
    </source>
</evidence>
<dbReference type="SMART" id="SM00342">
    <property type="entry name" value="HTH_ARAC"/>
    <property type="match status" value="1"/>
</dbReference>
<dbReference type="InterPro" id="IPR009057">
    <property type="entry name" value="Homeodomain-like_sf"/>
</dbReference>
<dbReference type="GO" id="GO:0003700">
    <property type="term" value="F:DNA-binding transcription factor activity"/>
    <property type="evidence" value="ECO:0007669"/>
    <property type="project" value="InterPro"/>
</dbReference>
<evidence type="ECO:0000256" key="3">
    <source>
        <dbReference type="ARBA" id="ARBA00023163"/>
    </source>
</evidence>
<organism evidence="5 6">
    <name type="scientific">Methanobrevibacter oralis</name>
    <dbReference type="NCBI Taxonomy" id="66851"/>
    <lineage>
        <taxon>Archaea</taxon>
        <taxon>Methanobacteriati</taxon>
        <taxon>Methanobacteriota</taxon>
        <taxon>Methanomada group</taxon>
        <taxon>Methanobacteria</taxon>
        <taxon>Methanobacteriales</taxon>
        <taxon>Methanobacteriaceae</taxon>
        <taxon>Methanobrevibacter</taxon>
    </lineage>
</organism>
<accession>A0A166BR72</accession>
<reference evidence="6" key="1">
    <citation type="journal article" date="2016" name="Genome Announc.">
        <title>Draft Genome Sequences of Methanobrevibacter curvatus DSM11111, Methanobrevibacter cuticularis DSM11139, Methanobrevibacter filiformis DSM11501, and Methanobrevibacter oralis DSM7256.</title>
        <authorList>
            <person name="Poehlein A."/>
            <person name="Seedorf H."/>
        </authorList>
    </citation>
    <scope>NUCLEOTIDE SEQUENCE [LARGE SCALE GENOMIC DNA]</scope>
    <source>
        <strain evidence="6">DSM 7256 / JCM 30027 / ZR</strain>
    </source>
</reference>
<dbReference type="Gene3D" id="1.10.10.60">
    <property type="entry name" value="Homeodomain-like"/>
    <property type="match status" value="2"/>
</dbReference>
<dbReference type="InterPro" id="IPR018062">
    <property type="entry name" value="HTH_AraC-typ_CS"/>
</dbReference>
<keyword evidence="2" id="KW-0238">DNA-binding</keyword>
<dbReference type="EMBL" id="LWMU01000047">
    <property type="protein sequence ID" value="KZX13712.1"/>
    <property type="molecule type" value="Genomic_DNA"/>
</dbReference>
<dbReference type="AlphaFoldDB" id="A0A166BR72"/>
<sequence>MNSNRYYLKDYFNKTDIFKDSNSYVIDNENKTSYFLDLDCGKGNIISYHVFNGIDLQFNSFNSLNCNQLRFTPDEDLIVINHCNKGRYECRVQGDILLYLGEGELAASISSIDYDISEFPLGYYEGLEISFDCKVAQKSLDEFIGVGEINLSELFNKLKENGGFVIVGAKDEINHIIGEIYEVDDNINEVYFKLKIVEFLIFLLKLEIGDTNTNKNHCSLKHVTIVKRIKNYLIDNLDTNITLNDLSNRYGISKTSIKNCFKEVYGKSIFQWRKEYRLQVAANLLISSDKSIKEISTEIGYKNHSKFSSAFKEYFELTPSSYRSLKK</sequence>
<dbReference type="PROSITE" id="PS00041">
    <property type="entry name" value="HTH_ARAC_FAMILY_1"/>
    <property type="match status" value="1"/>
</dbReference>
<dbReference type="PANTHER" id="PTHR47893">
    <property type="entry name" value="REGULATORY PROTEIN PCHR"/>
    <property type="match status" value="1"/>
</dbReference>
<name>A0A166BR72_METOA</name>
<dbReference type="Pfam" id="PF12833">
    <property type="entry name" value="HTH_18"/>
    <property type="match status" value="1"/>
</dbReference>
<keyword evidence="6" id="KW-1185">Reference proteome</keyword>
<dbReference type="SUPFAM" id="SSF46689">
    <property type="entry name" value="Homeodomain-like"/>
    <property type="match status" value="2"/>
</dbReference>
<dbReference type="Proteomes" id="UP000077428">
    <property type="component" value="Unassembled WGS sequence"/>
</dbReference>
<evidence type="ECO:0000259" key="4">
    <source>
        <dbReference type="PROSITE" id="PS01124"/>
    </source>
</evidence>
<keyword evidence="1" id="KW-0805">Transcription regulation</keyword>
<dbReference type="PRINTS" id="PR00032">
    <property type="entry name" value="HTHARAC"/>
</dbReference>
<proteinExistence type="predicted"/>
<dbReference type="InterPro" id="IPR018060">
    <property type="entry name" value="HTH_AraC"/>
</dbReference>
<evidence type="ECO:0000256" key="1">
    <source>
        <dbReference type="ARBA" id="ARBA00023015"/>
    </source>
</evidence>
<evidence type="ECO:0000313" key="6">
    <source>
        <dbReference type="Proteomes" id="UP000077428"/>
    </source>
</evidence>
<dbReference type="GO" id="GO:0043565">
    <property type="term" value="F:sequence-specific DNA binding"/>
    <property type="evidence" value="ECO:0007669"/>
    <property type="project" value="InterPro"/>
</dbReference>
<feature type="domain" description="HTH araC/xylS-type" evidence="4">
    <location>
        <begin position="227"/>
        <end position="325"/>
    </location>
</feature>
<dbReference type="STRING" id="66851.MBORA_04180"/>
<comment type="caution">
    <text evidence="5">The sequence shown here is derived from an EMBL/GenBank/DDBJ whole genome shotgun (WGS) entry which is preliminary data.</text>
</comment>